<dbReference type="Pfam" id="PF00990">
    <property type="entry name" value="GGDEF"/>
    <property type="match status" value="1"/>
</dbReference>
<dbReference type="PROSITE" id="PS50887">
    <property type="entry name" value="GGDEF"/>
    <property type="match status" value="1"/>
</dbReference>
<dbReference type="Gene3D" id="3.20.20.450">
    <property type="entry name" value="EAL domain"/>
    <property type="match status" value="1"/>
</dbReference>
<dbReference type="InterPro" id="IPR043128">
    <property type="entry name" value="Rev_trsase/Diguanyl_cyclase"/>
</dbReference>
<organism evidence="4 5">
    <name type="scientific">Alicyclobacillus tolerans</name>
    <dbReference type="NCBI Taxonomy" id="90970"/>
    <lineage>
        <taxon>Bacteria</taxon>
        <taxon>Bacillati</taxon>
        <taxon>Bacillota</taxon>
        <taxon>Bacilli</taxon>
        <taxon>Bacillales</taxon>
        <taxon>Alicyclobacillaceae</taxon>
        <taxon>Alicyclobacillus</taxon>
    </lineage>
</organism>
<dbReference type="SMART" id="SM00091">
    <property type="entry name" value="PAS"/>
    <property type="match status" value="1"/>
</dbReference>
<dbReference type="InterPro" id="IPR029787">
    <property type="entry name" value="Nucleotide_cyclase"/>
</dbReference>
<gene>
    <name evidence="4" type="ORF">SAMN05443507_10527</name>
</gene>
<protein>
    <submittedName>
        <fullName evidence="4">PAS domain S-box-containing protein</fullName>
    </submittedName>
</protein>
<evidence type="ECO:0000313" key="4">
    <source>
        <dbReference type="EMBL" id="SHJ89000.1"/>
    </source>
</evidence>
<dbReference type="SUPFAM" id="SSF55073">
    <property type="entry name" value="Nucleotide cyclase"/>
    <property type="match status" value="1"/>
</dbReference>
<dbReference type="CDD" id="cd00130">
    <property type="entry name" value="PAS"/>
    <property type="match status" value="1"/>
</dbReference>
<feature type="domain" description="EAL" evidence="2">
    <location>
        <begin position="304"/>
        <end position="560"/>
    </location>
</feature>
<feature type="domain" description="PAS" evidence="1">
    <location>
        <begin position="32"/>
        <end position="81"/>
    </location>
</feature>
<name>A0A1M6N005_9BACL</name>
<sequence>MLSISDFSILSRLTEDAFYICKLDPYKTPSVILDVNPSACCMLGYSREELIGKSTKEIVHPNLHNRLSSFFETLEEAVPKQYHSVHVCKGGKLLTVEVTAQLLTVQDEVYAFAICRDITPQIRSEQALYHLAYFDSRTNFPNQSWLQEKISSVFGCLQDERKLLFLAISFDNFYIVADAYGWKMANHVMEELMLQAQTCDTEIYLGQSERNEFLLVHPIQDEEEATNWAARLMKKLEKNNFSQTLLFRPRIIGGLYINSIVELDAFEKINSAIERSLTALHLARSSGKSQLCYHPQMVMDVLRRQHFYNLLRDAMDEKQFYLAYQPIFDINQKLVAAETLLRLNGPNGAISPAEFIPVVERTGMIHDLGEYVLQQAFQDFSSLYRQNLESPLILSINCSVHQLEHPKFYPYLLKLFSQHIIPPSQVKLELTETVMLNSAVHLEMIKKLKDLGVMIAIDDFGTGYASFTYLLDIRPDVIKIDQSFIRKLAQVDKPDRDNERIVASMLTLARQLGISTVAEGVETVPQLQWLQQHGCDYIQGYLLGKPMPFVEFEKVVKYSTSVSGSMESQENIL</sequence>
<dbReference type="NCBIfam" id="TIGR00229">
    <property type="entry name" value="sensory_box"/>
    <property type="match status" value="1"/>
</dbReference>
<dbReference type="Proteomes" id="UP000184016">
    <property type="component" value="Unassembled WGS sequence"/>
</dbReference>
<dbReference type="SMART" id="SM00052">
    <property type="entry name" value="EAL"/>
    <property type="match status" value="1"/>
</dbReference>
<dbReference type="InterPro" id="IPR001633">
    <property type="entry name" value="EAL_dom"/>
</dbReference>
<proteinExistence type="predicted"/>
<dbReference type="AlphaFoldDB" id="A0A1M6N005"/>
<dbReference type="EMBL" id="FRAF01000005">
    <property type="protein sequence ID" value="SHJ89000.1"/>
    <property type="molecule type" value="Genomic_DNA"/>
</dbReference>
<dbReference type="PROSITE" id="PS50112">
    <property type="entry name" value="PAS"/>
    <property type="match status" value="1"/>
</dbReference>
<dbReference type="SUPFAM" id="SSF55785">
    <property type="entry name" value="PYP-like sensor domain (PAS domain)"/>
    <property type="match status" value="1"/>
</dbReference>
<dbReference type="PROSITE" id="PS50883">
    <property type="entry name" value="EAL"/>
    <property type="match status" value="1"/>
</dbReference>
<dbReference type="PANTHER" id="PTHR33121">
    <property type="entry name" value="CYCLIC DI-GMP PHOSPHODIESTERASE PDEF"/>
    <property type="match status" value="1"/>
</dbReference>
<dbReference type="InterPro" id="IPR035965">
    <property type="entry name" value="PAS-like_dom_sf"/>
</dbReference>
<reference evidence="5" key="1">
    <citation type="submission" date="2016-11" db="EMBL/GenBank/DDBJ databases">
        <authorList>
            <person name="Varghese N."/>
            <person name="Submissions S."/>
        </authorList>
    </citation>
    <scope>NUCLEOTIDE SEQUENCE [LARGE SCALE GENOMIC DNA]</scope>
    <source>
        <strain evidence="5">USBA-503</strain>
    </source>
</reference>
<dbReference type="PANTHER" id="PTHR33121:SF70">
    <property type="entry name" value="SIGNALING PROTEIN YKOW"/>
    <property type="match status" value="1"/>
</dbReference>
<dbReference type="CDD" id="cd01948">
    <property type="entry name" value="EAL"/>
    <property type="match status" value="1"/>
</dbReference>
<dbReference type="InterPro" id="IPR050706">
    <property type="entry name" value="Cyclic-di-GMP_PDE-like"/>
</dbReference>
<dbReference type="Gene3D" id="3.30.450.20">
    <property type="entry name" value="PAS domain"/>
    <property type="match status" value="1"/>
</dbReference>
<dbReference type="SMART" id="SM00267">
    <property type="entry name" value="GGDEF"/>
    <property type="match status" value="1"/>
</dbReference>
<dbReference type="SUPFAM" id="SSF141868">
    <property type="entry name" value="EAL domain-like"/>
    <property type="match status" value="1"/>
</dbReference>
<dbReference type="GO" id="GO:0071111">
    <property type="term" value="F:cyclic-guanylate-specific phosphodiesterase activity"/>
    <property type="evidence" value="ECO:0007669"/>
    <property type="project" value="InterPro"/>
</dbReference>
<evidence type="ECO:0000313" key="5">
    <source>
        <dbReference type="Proteomes" id="UP000184016"/>
    </source>
</evidence>
<evidence type="ECO:0000259" key="3">
    <source>
        <dbReference type="PROSITE" id="PS50887"/>
    </source>
</evidence>
<accession>A0A1M6N005</accession>
<keyword evidence="5" id="KW-1185">Reference proteome</keyword>
<dbReference type="InterPro" id="IPR000014">
    <property type="entry name" value="PAS"/>
</dbReference>
<dbReference type="Pfam" id="PF13426">
    <property type="entry name" value="PAS_9"/>
    <property type="match status" value="1"/>
</dbReference>
<feature type="domain" description="GGDEF" evidence="3">
    <location>
        <begin position="161"/>
        <end position="296"/>
    </location>
</feature>
<dbReference type="InterPro" id="IPR000160">
    <property type="entry name" value="GGDEF_dom"/>
</dbReference>
<evidence type="ECO:0000259" key="1">
    <source>
        <dbReference type="PROSITE" id="PS50112"/>
    </source>
</evidence>
<dbReference type="Pfam" id="PF00563">
    <property type="entry name" value="EAL"/>
    <property type="match status" value="1"/>
</dbReference>
<dbReference type="Gene3D" id="3.30.70.270">
    <property type="match status" value="1"/>
</dbReference>
<evidence type="ECO:0000259" key="2">
    <source>
        <dbReference type="PROSITE" id="PS50883"/>
    </source>
</evidence>
<dbReference type="InterPro" id="IPR035919">
    <property type="entry name" value="EAL_sf"/>
</dbReference>
<dbReference type="STRING" id="1830138.SAMN05443507_10527"/>